<dbReference type="STRING" id="936435.F8Q601"/>
<evidence type="ECO:0000313" key="3">
    <source>
        <dbReference type="Proteomes" id="UP000008063"/>
    </source>
</evidence>
<dbReference type="AlphaFoldDB" id="F8Q601"/>
<evidence type="ECO:0000256" key="1">
    <source>
        <dbReference type="SAM" id="MobiDB-lite"/>
    </source>
</evidence>
<dbReference type="InParanoid" id="F8Q601"/>
<accession>F8Q601</accession>
<dbReference type="Proteomes" id="UP000008063">
    <property type="component" value="Unassembled WGS sequence"/>
</dbReference>
<name>F8Q601_SERL3</name>
<proteinExistence type="predicted"/>
<evidence type="ECO:0000313" key="2">
    <source>
        <dbReference type="EMBL" id="EGN96039.1"/>
    </source>
</evidence>
<reference evidence="3" key="1">
    <citation type="journal article" date="2011" name="Science">
        <title>The plant cell wall-decomposing machinery underlies the functional diversity of forest fungi.</title>
        <authorList>
            <person name="Eastwood D.C."/>
            <person name="Floudas D."/>
            <person name="Binder M."/>
            <person name="Majcherczyk A."/>
            <person name="Schneider P."/>
            <person name="Aerts A."/>
            <person name="Asiegbu F.O."/>
            <person name="Baker S.E."/>
            <person name="Barry K."/>
            <person name="Bendiksby M."/>
            <person name="Blumentritt M."/>
            <person name="Coutinho P.M."/>
            <person name="Cullen D."/>
            <person name="de Vries R.P."/>
            <person name="Gathman A."/>
            <person name="Goodell B."/>
            <person name="Henrissat B."/>
            <person name="Ihrmark K."/>
            <person name="Kauserud H."/>
            <person name="Kohler A."/>
            <person name="LaButti K."/>
            <person name="Lapidus A."/>
            <person name="Lavin J.L."/>
            <person name="Lee Y.-H."/>
            <person name="Lindquist E."/>
            <person name="Lilly W."/>
            <person name="Lucas S."/>
            <person name="Morin E."/>
            <person name="Murat C."/>
            <person name="Oguiza J.A."/>
            <person name="Park J."/>
            <person name="Pisabarro A.G."/>
            <person name="Riley R."/>
            <person name="Rosling A."/>
            <person name="Salamov A."/>
            <person name="Schmidt O."/>
            <person name="Schmutz J."/>
            <person name="Skrede I."/>
            <person name="Stenlid J."/>
            <person name="Wiebenga A."/>
            <person name="Xie X."/>
            <person name="Kuees U."/>
            <person name="Hibbett D.S."/>
            <person name="Hoffmeister D."/>
            <person name="Hoegberg N."/>
            <person name="Martin F."/>
            <person name="Grigoriev I.V."/>
            <person name="Watkinson S.C."/>
        </authorList>
    </citation>
    <scope>NUCLEOTIDE SEQUENCE [LARGE SCALE GENOMIC DNA]</scope>
    <source>
        <strain evidence="3">strain S7.3</strain>
    </source>
</reference>
<feature type="compositionally biased region" description="Pro residues" evidence="1">
    <location>
        <begin position="39"/>
        <end position="49"/>
    </location>
</feature>
<protein>
    <recommendedName>
        <fullName evidence="4">Reverse transcriptase Ty1/copia-type domain-containing protein</fullName>
    </recommendedName>
</protein>
<feature type="region of interest" description="Disordered" evidence="1">
    <location>
        <begin position="1"/>
        <end position="123"/>
    </location>
</feature>
<evidence type="ECO:0008006" key="4">
    <source>
        <dbReference type="Google" id="ProtNLM"/>
    </source>
</evidence>
<gene>
    <name evidence="2" type="ORF">SERLA73DRAFT_76038</name>
</gene>
<dbReference type="OMA" id="SEXWNEA"/>
<sequence>MPLGLIEDVPAPGPGGDIGPPAALQPLPDNGPHLDLDPEPPVNQPPVLPDQPLHCSPSPDMPLALRRPVRARKPPREWWLQHRKPTPAIDSDSDSESDGIQMAHFGDSAEPRSFADAMRRPDADKWREAAMEELQAHERNGTWSLVELPPGVKAIGGKWGLQDQV</sequence>
<dbReference type="EMBL" id="GL945484">
    <property type="protein sequence ID" value="EGN96039.1"/>
    <property type="molecule type" value="Genomic_DNA"/>
</dbReference>
<keyword evidence="3" id="KW-1185">Reference proteome</keyword>
<organism evidence="3">
    <name type="scientific">Serpula lacrymans var. lacrymans (strain S7.3)</name>
    <name type="common">Dry rot fungus</name>
    <dbReference type="NCBI Taxonomy" id="936435"/>
    <lineage>
        <taxon>Eukaryota</taxon>
        <taxon>Fungi</taxon>
        <taxon>Dikarya</taxon>
        <taxon>Basidiomycota</taxon>
        <taxon>Agaricomycotina</taxon>
        <taxon>Agaricomycetes</taxon>
        <taxon>Agaricomycetidae</taxon>
        <taxon>Boletales</taxon>
        <taxon>Coniophorineae</taxon>
        <taxon>Serpulaceae</taxon>
        <taxon>Serpula</taxon>
    </lineage>
</organism>
<dbReference type="HOGENOM" id="CLU_136945_0_0_1"/>